<reference evidence="2" key="1">
    <citation type="submission" date="2017-09" db="EMBL/GenBank/DDBJ databases">
        <authorList>
            <person name="Varghese N."/>
            <person name="Submissions S."/>
        </authorList>
    </citation>
    <scope>NUCLEOTIDE SEQUENCE [LARGE SCALE GENOMIC DNA]</scope>
    <source>
        <strain evidence="2">CGMCC 1.8913</strain>
    </source>
</reference>
<dbReference type="EMBL" id="OBEK01000003">
    <property type="protein sequence ID" value="SNZ14190.1"/>
    <property type="molecule type" value="Genomic_DNA"/>
</dbReference>
<protein>
    <submittedName>
        <fullName evidence="1">Uncharacterized protein</fullName>
    </submittedName>
</protein>
<proteinExistence type="predicted"/>
<evidence type="ECO:0000313" key="2">
    <source>
        <dbReference type="Proteomes" id="UP000219356"/>
    </source>
</evidence>
<name>A0A285NXI0_9BACI</name>
<accession>A0A285NXI0</accession>
<gene>
    <name evidence="1" type="ORF">SAMN05421503_2258</name>
</gene>
<sequence>MLLFLFGFFIVAIITVLTPKHLFHYHEEISAAATQQAKTEAANYLNANRDNHVNH</sequence>
<organism evidence="1 2">
    <name type="scientific">Terribacillus aidingensis</name>
    <dbReference type="NCBI Taxonomy" id="586416"/>
    <lineage>
        <taxon>Bacteria</taxon>
        <taxon>Bacillati</taxon>
        <taxon>Bacillota</taxon>
        <taxon>Bacilli</taxon>
        <taxon>Bacillales</taxon>
        <taxon>Bacillaceae</taxon>
        <taxon>Terribacillus</taxon>
    </lineage>
</organism>
<keyword evidence="2" id="KW-1185">Reference proteome</keyword>
<evidence type="ECO:0000313" key="1">
    <source>
        <dbReference type="EMBL" id="SNZ14190.1"/>
    </source>
</evidence>
<dbReference type="AlphaFoldDB" id="A0A285NXI0"/>
<dbReference type="Proteomes" id="UP000219356">
    <property type="component" value="Unassembled WGS sequence"/>
</dbReference>
<dbReference type="RefSeq" id="WP_179636989.1">
    <property type="nucleotide sequence ID" value="NZ_OBEK01000003.1"/>
</dbReference>